<feature type="signal peptide" evidence="4">
    <location>
        <begin position="1"/>
        <end position="23"/>
    </location>
</feature>
<keyword evidence="3 4" id="KW-0998">Cell outer membrane</keyword>
<dbReference type="PANTHER" id="PTHR30189">
    <property type="entry name" value="LPS-ASSEMBLY PROTEIN"/>
    <property type="match status" value="1"/>
</dbReference>
<dbReference type="STRING" id="680026.AB733_14590"/>
<evidence type="ECO:0000313" key="8">
    <source>
        <dbReference type="EMBL" id="PSW22486.1"/>
    </source>
</evidence>
<protein>
    <recommendedName>
        <fullName evidence="4">LPS-assembly protein LptD</fullName>
    </recommendedName>
</protein>
<evidence type="ECO:0000259" key="6">
    <source>
        <dbReference type="Pfam" id="PF03968"/>
    </source>
</evidence>
<dbReference type="NCBIfam" id="NF002997">
    <property type="entry name" value="PRK03761.1"/>
    <property type="match status" value="1"/>
</dbReference>
<keyword evidence="9" id="KW-1185">Reference proteome</keyword>
<comment type="caution">
    <text evidence="4">Lacks conserved residue(s) required for the propagation of feature annotation.</text>
</comment>
<sequence length="799" mass="90236" precursor="true">MSLTSRSILATMISLALYGPAMADDNPQATNKTNNDTTKAASSADQRPEPETLDVSLSELEMVKGTCIAPQNRTGEPDEQPVHISADQATAESAIAITYSGDVVVKQGHRTVAADTATYHQPDNSVTAEGNVYFHDGGMEVYSDRLESDLDTEDSEMENAVYNMTCEPGRGEAEKVIKDGLEYYRLKNGTYTTCPADDQSWRFSATSIERETDSPFANLYNARFEVVDVPIFYLPYLRVPVGSERLTGFLYPNIKLNSRDGFTVQTPFYWNIAPNYDMTITPKYMTNRGLQLNTEFRYLTVFGAGSLTSEYLGSDQKFPEKGSRWAFNINHTGVYQSHWLLKIDYSKVSDVTYFSDLDSNVGKREDNNLLQTAEASYRTQNWDTTLRVRDFQPLTSGTSSNYRLMPQVEANYYRPDLPYDLDFSMNSHISRFENDDPNKPSADRLHLEPTLTLPYSTPWWSITSEAKLMYSYYNQNFDKNITANQNLEESVSRLIPSARIHSGLYLERNTSIWGDAYTQSLEPQVQYLYVQNVDQQNIYDAYDTTLLQTDYYGLFRDKRYSSVDRIAAANQFTVGASTRYFDNQYVERFNLSIGQIFYLNPAAADIDSSSNTTAPSYSATALESDFNYDDWLFFHGGLQFDAGSNDIQFANSTLEYRESSFFTQMNYRYVSKEYIQSSLKDNNDIDKYTNNGISQAGLVTGFPIYGGLSVRGDYYHDLTESQMIESQIALNYRTSCWLVSIGYNKYLVSRGDVRFESPTYDSNVSISFSLLGLAGVNSFGASTASGNAIGYGQPFNLNN</sequence>
<dbReference type="Pfam" id="PF04453">
    <property type="entry name" value="LptD"/>
    <property type="match status" value="1"/>
</dbReference>
<comment type="subunit">
    <text evidence="4">Component of the lipopolysaccharide transport and assembly complex. Interacts with LptE and LptA.</text>
</comment>
<comment type="subcellular location">
    <subcellularLocation>
        <location evidence="4">Cell outer membrane</location>
    </subcellularLocation>
</comment>
<dbReference type="Pfam" id="PF03968">
    <property type="entry name" value="LptD_N"/>
    <property type="match status" value="1"/>
</dbReference>
<feature type="domain" description="LptD C-terminal" evidence="7">
    <location>
        <begin position="323"/>
        <end position="704"/>
    </location>
</feature>
<evidence type="ECO:0000256" key="4">
    <source>
        <dbReference type="HAMAP-Rule" id="MF_01411"/>
    </source>
</evidence>
<accession>A0A0J8V923</accession>
<dbReference type="OrthoDB" id="9760225at2"/>
<dbReference type="RefSeq" id="WP_048899433.1">
    <property type="nucleotide sequence ID" value="NZ_AP024852.1"/>
</dbReference>
<feature type="chain" id="PRO_5016187424" description="LPS-assembly protein LptD" evidence="4">
    <location>
        <begin position="24"/>
        <end position="799"/>
    </location>
</feature>
<dbReference type="GO" id="GO:1990351">
    <property type="term" value="C:transporter complex"/>
    <property type="evidence" value="ECO:0007669"/>
    <property type="project" value="TreeGrafter"/>
</dbReference>
<dbReference type="GO" id="GO:0015920">
    <property type="term" value="P:lipopolysaccharide transport"/>
    <property type="evidence" value="ECO:0007669"/>
    <property type="project" value="InterPro"/>
</dbReference>
<evidence type="ECO:0000256" key="2">
    <source>
        <dbReference type="ARBA" id="ARBA00023136"/>
    </source>
</evidence>
<dbReference type="InterPro" id="IPR050218">
    <property type="entry name" value="LptD"/>
</dbReference>
<evidence type="ECO:0000313" key="9">
    <source>
        <dbReference type="Proteomes" id="UP000240481"/>
    </source>
</evidence>
<keyword evidence="1 4" id="KW-0732">Signal</keyword>
<evidence type="ECO:0000256" key="1">
    <source>
        <dbReference type="ARBA" id="ARBA00022729"/>
    </source>
</evidence>
<feature type="domain" description="Organic solvent tolerance-like N-terminal" evidence="6">
    <location>
        <begin position="83"/>
        <end position="214"/>
    </location>
</feature>
<dbReference type="Proteomes" id="UP000240481">
    <property type="component" value="Unassembled WGS sequence"/>
</dbReference>
<feature type="compositionally biased region" description="Low complexity" evidence="5">
    <location>
        <begin position="29"/>
        <end position="41"/>
    </location>
</feature>
<dbReference type="AlphaFoldDB" id="A0A0J8V923"/>
<evidence type="ECO:0000256" key="5">
    <source>
        <dbReference type="SAM" id="MobiDB-lite"/>
    </source>
</evidence>
<organism evidence="8 9">
    <name type="scientific">Photobacterium swingsii</name>
    <dbReference type="NCBI Taxonomy" id="680026"/>
    <lineage>
        <taxon>Bacteria</taxon>
        <taxon>Pseudomonadati</taxon>
        <taxon>Pseudomonadota</taxon>
        <taxon>Gammaproteobacteria</taxon>
        <taxon>Vibrionales</taxon>
        <taxon>Vibrionaceae</taxon>
        <taxon>Photobacterium</taxon>
    </lineage>
</organism>
<comment type="function">
    <text evidence="4">Together with LptE, is involved in the assembly of lipopolysaccharide (LPS) at the surface of the outer membrane.</text>
</comment>
<dbReference type="GO" id="GO:0009279">
    <property type="term" value="C:cell outer membrane"/>
    <property type="evidence" value="ECO:0007669"/>
    <property type="project" value="UniProtKB-SubCell"/>
</dbReference>
<name>A0A0J8V923_9GAMM</name>
<dbReference type="InterPro" id="IPR020889">
    <property type="entry name" value="LipoPS_assembly_LptD"/>
</dbReference>
<dbReference type="InterPro" id="IPR007543">
    <property type="entry name" value="LptD_C"/>
</dbReference>
<comment type="caution">
    <text evidence="8">The sequence shown here is derived from an EMBL/GenBank/DDBJ whole genome shotgun (WGS) entry which is preliminary data.</text>
</comment>
<dbReference type="Gene3D" id="2.60.450.10">
    <property type="entry name" value="Lipopolysaccharide (LPS) transport protein A like domain"/>
    <property type="match status" value="1"/>
</dbReference>
<dbReference type="PANTHER" id="PTHR30189:SF1">
    <property type="entry name" value="LPS-ASSEMBLY PROTEIN LPTD"/>
    <property type="match status" value="1"/>
</dbReference>
<comment type="similarity">
    <text evidence="4">Belongs to the LptD family.</text>
</comment>
<dbReference type="GO" id="GO:0043165">
    <property type="term" value="P:Gram-negative-bacterium-type cell outer membrane assembly"/>
    <property type="evidence" value="ECO:0007669"/>
    <property type="project" value="UniProtKB-UniRule"/>
</dbReference>
<evidence type="ECO:0000256" key="3">
    <source>
        <dbReference type="ARBA" id="ARBA00023237"/>
    </source>
</evidence>
<keyword evidence="2 4" id="KW-0472">Membrane</keyword>
<dbReference type="EMBL" id="PYLZ01000013">
    <property type="protein sequence ID" value="PSW22486.1"/>
    <property type="molecule type" value="Genomic_DNA"/>
</dbReference>
<dbReference type="HAMAP" id="MF_01411">
    <property type="entry name" value="LPS_assembly_LptD"/>
    <property type="match status" value="1"/>
</dbReference>
<evidence type="ECO:0000259" key="7">
    <source>
        <dbReference type="Pfam" id="PF04453"/>
    </source>
</evidence>
<feature type="region of interest" description="Disordered" evidence="5">
    <location>
        <begin position="25"/>
        <end position="50"/>
    </location>
</feature>
<reference evidence="8 9" key="1">
    <citation type="submission" date="2018-01" db="EMBL/GenBank/DDBJ databases">
        <title>Whole genome sequencing of Histamine producing bacteria.</title>
        <authorList>
            <person name="Butler K."/>
        </authorList>
    </citation>
    <scope>NUCLEOTIDE SEQUENCE [LARGE SCALE GENOMIC DNA]</scope>
    <source>
        <strain evidence="8 9">DSM 24669</strain>
    </source>
</reference>
<dbReference type="InterPro" id="IPR005653">
    <property type="entry name" value="OstA-like_N"/>
</dbReference>
<proteinExistence type="inferred from homology"/>
<gene>
    <name evidence="4" type="primary">lptD</name>
    <name evidence="8" type="ORF">C9I94_20025</name>
</gene>